<dbReference type="Proteomes" id="UP000014535">
    <property type="component" value="Unassembled WGS sequence"/>
</dbReference>
<organism evidence="1 2">
    <name type="scientific">Salmonella enteritidis (strain 2009K0958)</name>
    <dbReference type="NCBI Taxonomy" id="1192586"/>
    <lineage>
        <taxon>Bacteria</taxon>
        <taxon>Pseudomonadati</taxon>
        <taxon>Pseudomonadota</taxon>
        <taxon>Gammaproteobacteria</taxon>
        <taxon>Enterobacterales</taxon>
        <taxon>Enterobacteriaceae</taxon>
        <taxon>Salmonella</taxon>
    </lineage>
</organism>
<protein>
    <submittedName>
        <fullName evidence="1">Uncharacterized protein</fullName>
    </submittedName>
</protein>
<dbReference type="AlphaFoldDB" id="A0A656IK68"/>
<comment type="caution">
    <text evidence="1">The sequence shown here is derived from an EMBL/GenBank/DDBJ whole genome shotgun (WGS) entry which is preliminary data.</text>
</comment>
<proteinExistence type="predicted"/>
<gene>
    <name evidence="1" type="ORF">A673_01425</name>
</gene>
<dbReference type="EMBL" id="ATFT01000026">
    <property type="protein sequence ID" value="EPI73383.1"/>
    <property type="molecule type" value="Genomic_DNA"/>
</dbReference>
<evidence type="ECO:0000313" key="2">
    <source>
        <dbReference type="Proteomes" id="UP000014535"/>
    </source>
</evidence>
<accession>A0A656IK68</accession>
<sequence length="44" mass="5479">MKIKVMIITERSALRYKCDRHHIKRPFLFENDSMSSFRTPIYYR</sequence>
<evidence type="ECO:0000313" key="1">
    <source>
        <dbReference type="EMBL" id="EPI73383.1"/>
    </source>
</evidence>
<name>A0A656IK68_SALE2</name>
<reference evidence="1 2" key="1">
    <citation type="submission" date="2013-04" db="EMBL/GenBank/DDBJ databases">
        <authorList>
            <person name="McClelland M."/>
            <person name="Porwollik S."/>
            <person name="Desai P."/>
            <person name="Cheng P."/>
            <person name="Wollam A."/>
            <person name="Pepin K."/>
            <person name="Palsikar V.B."/>
            <person name="Fulton L."/>
            <person name="Fulton R."/>
            <person name="Delehaunty K."/>
            <person name="Fronick C."/>
            <person name="Godfrey J."/>
            <person name="Waligorski J."/>
            <person name="Appelbaum E."/>
            <person name="Tomlinson C."/>
            <person name="Warren W."/>
            <person name="Sodergren E."/>
            <person name="Weinstock G."/>
            <person name="Wilson R.K."/>
        </authorList>
    </citation>
    <scope>NUCLEOTIDE SEQUENCE [LARGE SCALE GENOMIC DNA]</scope>
    <source>
        <strain evidence="1 2">2009K0958</strain>
    </source>
</reference>